<reference evidence="1 2" key="1">
    <citation type="journal article" date="2019" name="Nat. Med.">
        <title>A library of human gut bacterial isolates paired with longitudinal multiomics data enables mechanistic microbiome research.</title>
        <authorList>
            <person name="Poyet M."/>
            <person name="Groussin M."/>
            <person name="Gibbons S.M."/>
            <person name="Avila-Pacheco J."/>
            <person name="Jiang X."/>
            <person name="Kearney S.M."/>
            <person name="Perrotta A.R."/>
            <person name="Berdy B."/>
            <person name="Zhao S."/>
            <person name="Lieberman T.D."/>
            <person name="Swanson P.K."/>
            <person name="Smith M."/>
            <person name="Roesemann S."/>
            <person name="Alexander J.E."/>
            <person name="Rich S.A."/>
            <person name="Livny J."/>
            <person name="Vlamakis H."/>
            <person name="Clish C."/>
            <person name="Bullock K."/>
            <person name="Deik A."/>
            <person name="Scott J."/>
            <person name="Pierce K.A."/>
            <person name="Xavier R.J."/>
            <person name="Alm E.J."/>
        </authorList>
    </citation>
    <scope>NUCLEOTIDE SEQUENCE [LARGE SCALE GENOMIC DNA]</scope>
    <source>
        <strain evidence="1 2">BIOML-A162</strain>
    </source>
</reference>
<dbReference type="RefSeq" id="WP_011107726.1">
    <property type="nucleotide sequence ID" value="NZ_CAXSNJ010000031.1"/>
</dbReference>
<evidence type="ECO:0000313" key="2">
    <source>
        <dbReference type="Proteomes" id="UP000436858"/>
    </source>
</evidence>
<dbReference type="Proteomes" id="UP000436858">
    <property type="component" value="Unassembled WGS sequence"/>
</dbReference>
<dbReference type="OMA" id="RFYTYRN"/>
<dbReference type="EMBL" id="WCRY01000042">
    <property type="protein sequence ID" value="KAB4471647.1"/>
    <property type="molecule type" value="Genomic_DNA"/>
</dbReference>
<dbReference type="AlphaFoldDB" id="A0A6I0SR94"/>
<dbReference type="SUPFAM" id="SSF53448">
    <property type="entry name" value="Nucleotide-diphospho-sugar transferases"/>
    <property type="match status" value="1"/>
</dbReference>
<dbReference type="GO" id="GO:0016740">
    <property type="term" value="F:transferase activity"/>
    <property type="evidence" value="ECO:0007669"/>
    <property type="project" value="UniProtKB-KW"/>
</dbReference>
<evidence type="ECO:0000313" key="1">
    <source>
        <dbReference type="EMBL" id="KAB4471647.1"/>
    </source>
</evidence>
<name>A0A6I0SR94_BACT4</name>
<proteinExistence type="predicted"/>
<dbReference type="Gene3D" id="3.90.550.10">
    <property type="entry name" value="Spore Coat Polysaccharide Biosynthesis Protein SpsA, Chain A"/>
    <property type="match status" value="1"/>
</dbReference>
<accession>A0A6I0SR94</accession>
<comment type="caution">
    <text evidence="1">The sequence shown here is derived from an EMBL/GenBank/DDBJ whole genome shotgun (WGS) entry which is preliminary data.</text>
</comment>
<dbReference type="Pfam" id="PF00535">
    <property type="entry name" value="Glycos_transf_2"/>
    <property type="match status" value="1"/>
</dbReference>
<dbReference type="GeneID" id="60927328"/>
<sequence>MKIACVVLTYNRLSLLKRCIDSIRNQTYQEFDIYVIDNASTDGTAHWLSLQNDLTVISIHENKGPANGFYTCLQVPYDDGYDWIWMMDDDGVADKGQLEELLNKTVKNNLYFTNALVCNIDNPEKIAFGAKKTIDTQREELIKGNINPFNGTFIHRRVIEKNGNIMREMYMYGCETEYQLRAIKNGFQVATVTSAIHYHPSPKVSICHLIPYIKYCSIIDYPIDTLFYIRNKAYINYTYLGFKRSLFMITSYSLYYLFRLKIRKVLLFWKYYREGCKGVVGNKKQ</sequence>
<dbReference type="PANTHER" id="PTHR43685">
    <property type="entry name" value="GLYCOSYLTRANSFERASE"/>
    <property type="match status" value="1"/>
</dbReference>
<dbReference type="CDD" id="cd04185">
    <property type="entry name" value="GT_2_like_b"/>
    <property type="match status" value="1"/>
</dbReference>
<dbReference type="InterPro" id="IPR050834">
    <property type="entry name" value="Glycosyltransf_2"/>
</dbReference>
<organism evidence="1 2">
    <name type="scientific">Bacteroides thetaiotaomicron</name>
    <dbReference type="NCBI Taxonomy" id="818"/>
    <lineage>
        <taxon>Bacteria</taxon>
        <taxon>Pseudomonadati</taxon>
        <taxon>Bacteroidota</taxon>
        <taxon>Bacteroidia</taxon>
        <taxon>Bacteroidales</taxon>
        <taxon>Bacteroidaceae</taxon>
        <taxon>Bacteroides</taxon>
    </lineage>
</organism>
<dbReference type="InterPro" id="IPR001173">
    <property type="entry name" value="Glyco_trans_2-like"/>
</dbReference>
<gene>
    <name evidence="1" type="ORF">GAN91_25250</name>
</gene>
<dbReference type="PANTHER" id="PTHR43685:SF2">
    <property type="entry name" value="GLYCOSYLTRANSFERASE 2-LIKE DOMAIN-CONTAINING PROTEIN"/>
    <property type="match status" value="1"/>
</dbReference>
<dbReference type="InterPro" id="IPR029044">
    <property type="entry name" value="Nucleotide-diphossugar_trans"/>
</dbReference>
<keyword evidence="1" id="KW-0808">Transferase</keyword>
<protein>
    <submittedName>
        <fullName evidence="1">Glycosyltransferase</fullName>
    </submittedName>
</protein>